<organism evidence="1">
    <name type="scientific">Lepeophtheirus salmonis</name>
    <name type="common">Salmon louse</name>
    <name type="synonym">Caligus salmonis</name>
    <dbReference type="NCBI Taxonomy" id="72036"/>
    <lineage>
        <taxon>Eukaryota</taxon>
        <taxon>Metazoa</taxon>
        <taxon>Ecdysozoa</taxon>
        <taxon>Arthropoda</taxon>
        <taxon>Crustacea</taxon>
        <taxon>Multicrustacea</taxon>
        <taxon>Hexanauplia</taxon>
        <taxon>Copepoda</taxon>
        <taxon>Siphonostomatoida</taxon>
        <taxon>Caligidae</taxon>
        <taxon>Lepeophtheirus</taxon>
    </lineage>
</organism>
<protein>
    <submittedName>
        <fullName evidence="1">Uncharacterized protein</fullName>
    </submittedName>
</protein>
<reference evidence="1" key="1">
    <citation type="submission" date="2014-05" db="EMBL/GenBank/DDBJ databases">
        <authorList>
            <person name="Chronopoulou M."/>
        </authorList>
    </citation>
    <scope>NUCLEOTIDE SEQUENCE</scope>
    <source>
        <tissue evidence="1">Whole organism</tissue>
    </source>
</reference>
<dbReference type="AlphaFoldDB" id="A0A0K2TXG3"/>
<name>A0A0K2TXG3_LEPSM</name>
<accession>A0A0K2TXG3</accession>
<proteinExistence type="predicted"/>
<sequence length="27" mass="3256">MVDKVSYEVNIYTSLNIINLEKLQIWE</sequence>
<evidence type="ECO:0000313" key="1">
    <source>
        <dbReference type="EMBL" id="CDW30530.1"/>
    </source>
</evidence>
<dbReference type="EMBL" id="HACA01013169">
    <property type="protein sequence ID" value="CDW30530.1"/>
    <property type="molecule type" value="Transcribed_RNA"/>
</dbReference>